<dbReference type="Proteomes" id="UP001595814">
    <property type="component" value="Unassembled WGS sequence"/>
</dbReference>
<dbReference type="Gene3D" id="1.10.10.10">
    <property type="entry name" value="Winged helix-like DNA-binding domain superfamily/Winged helix DNA-binding domain"/>
    <property type="match status" value="1"/>
</dbReference>
<keyword evidence="3" id="KW-0238">DNA-binding</keyword>
<keyword evidence="2" id="KW-0805">Transcription regulation</keyword>
<protein>
    <submittedName>
        <fullName evidence="6">LysR family transcriptional regulator</fullName>
    </submittedName>
</protein>
<keyword evidence="4" id="KW-0804">Transcription</keyword>
<accession>A0ABV8JTP7</accession>
<evidence type="ECO:0000256" key="3">
    <source>
        <dbReference type="ARBA" id="ARBA00023125"/>
    </source>
</evidence>
<evidence type="ECO:0000313" key="6">
    <source>
        <dbReference type="EMBL" id="MFC4097353.1"/>
    </source>
</evidence>
<dbReference type="EMBL" id="JBHSAW010000010">
    <property type="protein sequence ID" value="MFC4097353.1"/>
    <property type="molecule type" value="Genomic_DNA"/>
</dbReference>
<feature type="domain" description="HTH lysR-type" evidence="5">
    <location>
        <begin position="2"/>
        <end position="59"/>
    </location>
</feature>
<dbReference type="PRINTS" id="PR00039">
    <property type="entry name" value="HTHLYSR"/>
</dbReference>
<dbReference type="SUPFAM" id="SSF53850">
    <property type="entry name" value="Periplasmic binding protein-like II"/>
    <property type="match status" value="1"/>
</dbReference>
<dbReference type="InterPro" id="IPR000847">
    <property type="entry name" value="LysR_HTH_N"/>
</dbReference>
<dbReference type="RefSeq" id="WP_192462032.1">
    <property type="nucleotide sequence ID" value="NZ_JACYFJ010000002.1"/>
</dbReference>
<reference evidence="7" key="1">
    <citation type="journal article" date="2019" name="Int. J. Syst. Evol. Microbiol.">
        <title>The Global Catalogue of Microorganisms (GCM) 10K type strain sequencing project: providing services to taxonomists for standard genome sequencing and annotation.</title>
        <authorList>
            <consortium name="The Broad Institute Genomics Platform"/>
            <consortium name="The Broad Institute Genome Sequencing Center for Infectious Disease"/>
            <person name="Wu L."/>
            <person name="Ma J."/>
        </authorList>
    </citation>
    <scope>NUCLEOTIDE SEQUENCE [LARGE SCALE GENOMIC DNA]</scope>
    <source>
        <strain evidence="7">CECT 7477</strain>
    </source>
</reference>
<comment type="similarity">
    <text evidence="1">Belongs to the LysR transcriptional regulatory family.</text>
</comment>
<gene>
    <name evidence="6" type="ORF">ACFOUT_15795</name>
</gene>
<sequence length="303" mass="35138">MVNFEWYRTFVAIYENHTLTKAAKSLFTSQPGVSLHLNALESYVGRKLFERTSRKMIPTEEGKQLYNFITDPIQKLVSAEQHFKKTSKENTASVHIGMCTETFQAILEPEISQFEFNLVAKFGNHQELIKDLNNGLLDLVITPKMNKKSTLVEYEAFSKETIVLVAGNQTDVQKINEVLETRELGLFESDLKNKTWYSASNEMEHFARFWFDNFKKRPDFKPNYILPNIRSIIRSLSGNNGLAVVPDFLVEKELDDKRLKLVWKGNTKVENTLYFATRKDLQFKKEVSSIKTIFKQKMGDKLK</sequence>
<evidence type="ECO:0000256" key="1">
    <source>
        <dbReference type="ARBA" id="ARBA00009437"/>
    </source>
</evidence>
<dbReference type="Pfam" id="PF03466">
    <property type="entry name" value="LysR_substrate"/>
    <property type="match status" value="1"/>
</dbReference>
<evidence type="ECO:0000256" key="2">
    <source>
        <dbReference type="ARBA" id="ARBA00023015"/>
    </source>
</evidence>
<organism evidence="6 7">
    <name type="scientific">Euzebyella saccharophila</name>
    <dbReference type="NCBI Taxonomy" id="679664"/>
    <lineage>
        <taxon>Bacteria</taxon>
        <taxon>Pseudomonadati</taxon>
        <taxon>Bacteroidota</taxon>
        <taxon>Flavobacteriia</taxon>
        <taxon>Flavobacteriales</taxon>
        <taxon>Flavobacteriaceae</taxon>
        <taxon>Euzebyella</taxon>
    </lineage>
</organism>
<dbReference type="InterPro" id="IPR036388">
    <property type="entry name" value="WH-like_DNA-bd_sf"/>
</dbReference>
<dbReference type="PANTHER" id="PTHR30126">
    <property type="entry name" value="HTH-TYPE TRANSCRIPTIONAL REGULATOR"/>
    <property type="match status" value="1"/>
</dbReference>
<comment type="caution">
    <text evidence="6">The sequence shown here is derived from an EMBL/GenBank/DDBJ whole genome shotgun (WGS) entry which is preliminary data.</text>
</comment>
<proteinExistence type="inferred from homology"/>
<evidence type="ECO:0000256" key="4">
    <source>
        <dbReference type="ARBA" id="ARBA00023163"/>
    </source>
</evidence>
<dbReference type="InterPro" id="IPR005119">
    <property type="entry name" value="LysR_subst-bd"/>
</dbReference>
<dbReference type="Gene3D" id="3.40.190.10">
    <property type="entry name" value="Periplasmic binding protein-like II"/>
    <property type="match status" value="2"/>
</dbReference>
<dbReference type="Pfam" id="PF00126">
    <property type="entry name" value="HTH_1"/>
    <property type="match status" value="1"/>
</dbReference>
<evidence type="ECO:0000313" key="7">
    <source>
        <dbReference type="Proteomes" id="UP001595814"/>
    </source>
</evidence>
<name>A0ABV8JTP7_9FLAO</name>
<dbReference type="SUPFAM" id="SSF46785">
    <property type="entry name" value="Winged helix' DNA-binding domain"/>
    <property type="match status" value="1"/>
</dbReference>
<dbReference type="PANTHER" id="PTHR30126:SF64">
    <property type="entry name" value="HTH-TYPE TRANSCRIPTIONAL REGULATOR CITR"/>
    <property type="match status" value="1"/>
</dbReference>
<evidence type="ECO:0000259" key="5">
    <source>
        <dbReference type="PROSITE" id="PS50931"/>
    </source>
</evidence>
<dbReference type="InterPro" id="IPR036390">
    <property type="entry name" value="WH_DNA-bd_sf"/>
</dbReference>
<keyword evidence="7" id="KW-1185">Reference proteome</keyword>
<dbReference type="PROSITE" id="PS50931">
    <property type="entry name" value="HTH_LYSR"/>
    <property type="match status" value="1"/>
</dbReference>